<comment type="cofactor">
    <cofactor evidence="1">
        <name>Mn(2+)</name>
        <dbReference type="ChEBI" id="CHEBI:29035"/>
    </cofactor>
</comment>
<evidence type="ECO:0000256" key="1">
    <source>
        <dbReference type="RuleBase" id="RU366020"/>
    </source>
</evidence>
<dbReference type="SMART" id="SM00331">
    <property type="entry name" value="PP2C_SIG"/>
    <property type="match status" value="1"/>
</dbReference>
<dbReference type="STRING" id="1754190.A0A1Y2AQT8"/>
<dbReference type="PANTHER" id="PTHR12320:SF1">
    <property type="entry name" value="PROTEIN PHOSPHATASE PTC7 HOMOLOG"/>
    <property type="match status" value="1"/>
</dbReference>
<comment type="similarity">
    <text evidence="1">Belongs to the PP2C family.</text>
</comment>
<gene>
    <name evidence="3" type="ORF">LY90DRAFT_706434</name>
</gene>
<proteinExistence type="inferred from homology"/>
<comment type="caution">
    <text evidence="3">The sequence shown here is derived from an EMBL/GenBank/DDBJ whole genome shotgun (WGS) entry which is preliminary data.</text>
</comment>
<keyword evidence="1" id="KW-0464">Manganese</keyword>
<dbReference type="PANTHER" id="PTHR12320">
    <property type="entry name" value="PROTEIN PHOSPHATASE 2C"/>
    <property type="match status" value="1"/>
</dbReference>
<dbReference type="InterPro" id="IPR039123">
    <property type="entry name" value="PPTC7"/>
</dbReference>
<keyword evidence="1" id="KW-0378">Hydrolase</keyword>
<dbReference type="EC" id="3.1.3.16" evidence="1"/>
<dbReference type="Gene3D" id="3.60.40.10">
    <property type="entry name" value="PPM-type phosphatase domain"/>
    <property type="match status" value="1"/>
</dbReference>
<keyword evidence="1" id="KW-0479">Metal-binding</keyword>
<dbReference type="Pfam" id="PF07228">
    <property type="entry name" value="SpoIIE"/>
    <property type="match status" value="1"/>
</dbReference>
<comment type="cofactor">
    <cofactor evidence="1">
        <name>Mg(2+)</name>
        <dbReference type="ChEBI" id="CHEBI:18420"/>
    </cofactor>
</comment>
<organism evidence="3 4">
    <name type="scientific">Neocallimastix californiae</name>
    <dbReference type="NCBI Taxonomy" id="1754190"/>
    <lineage>
        <taxon>Eukaryota</taxon>
        <taxon>Fungi</taxon>
        <taxon>Fungi incertae sedis</taxon>
        <taxon>Chytridiomycota</taxon>
        <taxon>Chytridiomycota incertae sedis</taxon>
        <taxon>Neocallimastigomycetes</taxon>
        <taxon>Neocallimastigales</taxon>
        <taxon>Neocallimastigaceae</taxon>
        <taxon>Neocallimastix</taxon>
    </lineage>
</organism>
<keyword evidence="4" id="KW-1185">Reference proteome</keyword>
<dbReference type="AlphaFoldDB" id="A0A1Y2AQT8"/>
<evidence type="ECO:0000313" key="4">
    <source>
        <dbReference type="Proteomes" id="UP000193920"/>
    </source>
</evidence>
<name>A0A1Y2AQT8_9FUNG</name>
<dbReference type="GO" id="GO:0046872">
    <property type="term" value="F:metal ion binding"/>
    <property type="evidence" value="ECO:0007669"/>
    <property type="project" value="UniProtKB-UniRule"/>
</dbReference>
<keyword evidence="1" id="KW-0904">Protein phosphatase</keyword>
<dbReference type="SUPFAM" id="SSF81606">
    <property type="entry name" value="PP2C-like"/>
    <property type="match status" value="1"/>
</dbReference>
<dbReference type="PROSITE" id="PS51746">
    <property type="entry name" value="PPM_2"/>
    <property type="match status" value="1"/>
</dbReference>
<feature type="domain" description="PPM-type phosphatase" evidence="2">
    <location>
        <begin position="154"/>
        <end position="427"/>
    </location>
</feature>
<dbReference type="SMART" id="SM00332">
    <property type="entry name" value="PP2Cc"/>
    <property type="match status" value="1"/>
</dbReference>
<sequence length="438" mass="49598">MVEETQILDNTQPVIINENIEKNAFKDISLTNNQEDIDVLSESDGDSDDAKTKINEDISHDLDHVDTESDVSSIGSIDELDILGDSHFDKKDNINDNLYAAKIKLQDAEKTDSEATIVSSPSITHSDDSLVGDLENRHTNVFKILYSCCNEPKNYRTTSLPAICKKDCGEDAYFELDQKNFMVFGIADGVGGWNKSGVDPSLFAWDLMNSCKEASEYLEDWPDPKTILIDGYDTVVRKKEVKAGSSTACILTLDKISGIVYSTNLGDSGFTVIRDNKVIFKTQEQQHYFNAPYQLSIIPDTSVAYLQNTPHDAYDDQLTVEEGDVIVMGTDGLWDNMYDEDIINILKDKINDIKERKAEVKNREEYLKWEKDTNEVLSGLSFQLTQQAKKYSQDWYRESPFSKKFNNAGQYYSGGKIDDITIILMYVTYDRYTLSKPK</sequence>
<comment type="catalytic activity">
    <reaction evidence="1">
        <text>O-phospho-L-threonyl-[protein] + H2O = L-threonyl-[protein] + phosphate</text>
        <dbReference type="Rhea" id="RHEA:47004"/>
        <dbReference type="Rhea" id="RHEA-COMP:11060"/>
        <dbReference type="Rhea" id="RHEA-COMP:11605"/>
        <dbReference type="ChEBI" id="CHEBI:15377"/>
        <dbReference type="ChEBI" id="CHEBI:30013"/>
        <dbReference type="ChEBI" id="CHEBI:43474"/>
        <dbReference type="ChEBI" id="CHEBI:61977"/>
        <dbReference type="EC" id="3.1.3.16"/>
    </reaction>
</comment>
<dbReference type="InterPro" id="IPR036457">
    <property type="entry name" value="PPM-type-like_dom_sf"/>
</dbReference>
<dbReference type="OrthoDB" id="60843at2759"/>
<dbReference type="Proteomes" id="UP000193920">
    <property type="component" value="Unassembled WGS sequence"/>
</dbReference>
<dbReference type="InterPro" id="IPR001932">
    <property type="entry name" value="PPM-type_phosphatase-like_dom"/>
</dbReference>
<evidence type="ECO:0000313" key="3">
    <source>
        <dbReference type="EMBL" id="ORY24902.1"/>
    </source>
</evidence>
<comment type="catalytic activity">
    <reaction evidence="1">
        <text>O-phospho-L-seryl-[protein] + H2O = L-seryl-[protein] + phosphate</text>
        <dbReference type="Rhea" id="RHEA:20629"/>
        <dbReference type="Rhea" id="RHEA-COMP:9863"/>
        <dbReference type="Rhea" id="RHEA-COMP:11604"/>
        <dbReference type="ChEBI" id="CHEBI:15377"/>
        <dbReference type="ChEBI" id="CHEBI:29999"/>
        <dbReference type="ChEBI" id="CHEBI:43474"/>
        <dbReference type="ChEBI" id="CHEBI:83421"/>
        <dbReference type="EC" id="3.1.3.16"/>
    </reaction>
</comment>
<keyword evidence="1" id="KW-0460">Magnesium</keyword>
<reference evidence="3 4" key="1">
    <citation type="submission" date="2016-08" db="EMBL/GenBank/DDBJ databases">
        <title>A Parts List for Fungal Cellulosomes Revealed by Comparative Genomics.</title>
        <authorList>
            <consortium name="DOE Joint Genome Institute"/>
            <person name="Haitjema C.H."/>
            <person name="Gilmore S.P."/>
            <person name="Henske J.K."/>
            <person name="Solomon K.V."/>
            <person name="De Groot R."/>
            <person name="Kuo A."/>
            <person name="Mondo S.J."/>
            <person name="Salamov A.A."/>
            <person name="Labutti K."/>
            <person name="Zhao Z."/>
            <person name="Chiniquy J."/>
            <person name="Barry K."/>
            <person name="Brewer H.M."/>
            <person name="Purvine S.O."/>
            <person name="Wright A.T."/>
            <person name="Boxma B."/>
            <person name="Van Alen T."/>
            <person name="Hackstein J.H."/>
            <person name="Baker S.E."/>
            <person name="Grigoriev I.V."/>
            <person name="O'Malley M.A."/>
        </authorList>
    </citation>
    <scope>NUCLEOTIDE SEQUENCE [LARGE SCALE GENOMIC DNA]</scope>
    <source>
        <strain evidence="3 4">G1</strain>
    </source>
</reference>
<protein>
    <recommendedName>
        <fullName evidence="1">Protein phosphatase</fullName>
        <ecNumber evidence="1">3.1.3.16</ecNumber>
    </recommendedName>
</protein>
<dbReference type="EMBL" id="MCOG01000217">
    <property type="protein sequence ID" value="ORY24902.1"/>
    <property type="molecule type" value="Genomic_DNA"/>
</dbReference>
<dbReference type="GO" id="GO:0004722">
    <property type="term" value="F:protein serine/threonine phosphatase activity"/>
    <property type="evidence" value="ECO:0007669"/>
    <property type="project" value="UniProtKB-EC"/>
</dbReference>
<accession>A0A1Y2AQT8</accession>
<evidence type="ECO:0000259" key="2">
    <source>
        <dbReference type="PROSITE" id="PS51746"/>
    </source>
</evidence>